<keyword evidence="2" id="KW-1185">Reference proteome</keyword>
<keyword evidence="1" id="KW-0067">ATP-binding</keyword>
<organism evidence="1 2">
    <name type="scientific">Cutibacterium granulosum TM11</name>
    <dbReference type="NCBI Taxonomy" id="1292373"/>
    <lineage>
        <taxon>Bacteria</taxon>
        <taxon>Bacillati</taxon>
        <taxon>Actinomycetota</taxon>
        <taxon>Actinomycetes</taxon>
        <taxon>Propionibacteriales</taxon>
        <taxon>Propionibacteriaceae</taxon>
        <taxon>Cutibacterium</taxon>
    </lineage>
</organism>
<proteinExistence type="predicted"/>
<name>A0ACB4UMV3_9ACTN</name>
<evidence type="ECO:0000313" key="2">
    <source>
        <dbReference type="Proteomes" id="UP000053711"/>
    </source>
</evidence>
<comment type="caution">
    <text evidence="1">The sequence shown here is derived from an EMBL/GenBank/DDBJ whole genome shotgun (WGS) entry which is preliminary data.</text>
</comment>
<reference evidence="1 2" key="1">
    <citation type="journal article" date="2013" name="BMC Genomics">
        <title>Comparative genomics reveals distinct host-interacting traits of three major human-associated propionibacteria.</title>
        <authorList>
            <person name="Mak T.N."/>
            <person name="Schmid M."/>
            <person name="Brzuszkiewicz E."/>
            <person name="Zeng G."/>
            <person name="Meyer R."/>
            <person name="Sfanos K.S."/>
            <person name="Brinkmann V."/>
            <person name="Meyer T.F."/>
            <person name="Bruggemann H."/>
        </authorList>
    </citation>
    <scope>NUCLEOTIDE SEQUENCE [LARGE SCALE GENOMIC DNA]</scope>
    <source>
        <strain evidence="1 2">TM11</strain>
    </source>
</reference>
<evidence type="ECO:0000313" key="1">
    <source>
        <dbReference type="EMBL" id="ERF65018.1"/>
    </source>
</evidence>
<sequence length="869" mass="96399">MEDDVRLEDALEDLIDGREPVTDDRAERPRDWQWPGARPIDPDMVIDHIERAVAKDGLSLYEHQEEAIYQMLTGAHVVVTTPTGSGKSLIAAACQFACVGGGGRTYYTAPIKALVSEKFFALCEMFGAQNVGMVTGDASVNASAPIICCTAEILANIALREGSHAQVDQVIMDEFHFIADPDRGWAWQVPLSELPQAQMIIMSATLGDVSWLTTTLEEQIGRDVEVVSGATRPVPLMYEWSMKADHDTIADLVEDGKAPIYIVHPSQKQAVERAQSLTSIKLLSTEERHQIADELKGFPFSRGFGTTIRKYLTAGIGVHHAGMLPKYRRLVESLAQRGLLKVICGTDTLGVGINVPIRTVMFTALTKFDGHRNRVLKSREFHQIAGRAGRAGFDTVGYVVAQAPEHVVANAKALAKAGDDPKKKRKVQRKKPPEGYVDYTEETFDKLITSTPETLHATMRVTDAMVLNVLQRDEDTVTAIQHIIDAAITNPARRRRLYRRGVQIGAGLLRSQVVHRLPEPTPGGRKYAMNEALQDDFALNQPLSGFAAEAIATLDPESPTHAMDVVSVIEATLDNPMAVLYAEQSHARGEKIAAMKAEGYDYQDRMDAVEDVEWPQPLAEMLEALFEIFAPSHPWVSPDALAPKSVVRDMYERAMTFGEFCAFYKVQRSEGLVLRYLTDAYRALRQTVPEAERTEELADVISWLGEVVRSTDSSLIDEWEALTNPETANEPGTGNQETRPVHTFTSNTRAFRVAVRNAMFRRVILAADDDFEALAALEPTGSAMTSDVWEDALGDYWDEFDEIDDGPDARSPAFFVVEESRRGRLWTVRQIINDPDGDHDWSIAATVDLDECDEAGELVVRTRAFTRLD</sequence>
<dbReference type="Proteomes" id="UP000053711">
    <property type="component" value="Unassembled WGS sequence"/>
</dbReference>
<dbReference type="EMBL" id="AOST01000056">
    <property type="protein sequence ID" value="ERF65018.1"/>
    <property type="molecule type" value="Genomic_DNA"/>
</dbReference>
<accession>A0ACB4UMV3</accession>
<gene>
    <name evidence="1" type="ORF">H640_06390</name>
</gene>
<keyword evidence="1" id="KW-0547">Nucleotide-binding</keyword>
<keyword evidence="1" id="KW-0378">Hydrolase</keyword>
<protein>
    <submittedName>
        <fullName evidence="1">Ski2-type helicase</fullName>
    </submittedName>
</protein>
<keyword evidence="1" id="KW-0347">Helicase</keyword>